<dbReference type="Proteomes" id="UP000276133">
    <property type="component" value="Unassembled WGS sequence"/>
</dbReference>
<name>A0A3M7QHY8_BRAPC</name>
<reference evidence="1 2" key="1">
    <citation type="journal article" date="2018" name="Sci. Rep.">
        <title>Genomic signatures of local adaptation to the degree of environmental predictability in rotifers.</title>
        <authorList>
            <person name="Franch-Gras L."/>
            <person name="Hahn C."/>
            <person name="Garcia-Roger E.M."/>
            <person name="Carmona M.J."/>
            <person name="Serra M."/>
            <person name="Gomez A."/>
        </authorList>
    </citation>
    <scope>NUCLEOTIDE SEQUENCE [LARGE SCALE GENOMIC DNA]</scope>
    <source>
        <strain evidence="1">HYR1</strain>
    </source>
</reference>
<protein>
    <submittedName>
        <fullName evidence="1">Uncharacterized protein</fullName>
    </submittedName>
</protein>
<dbReference type="AlphaFoldDB" id="A0A3M7QHY8"/>
<evidence type="ECO:0000313" key="2">
    <source>
        <dbReference type="Proteomes" id="UP000276133"/>
    </source>
</evidence>
<comment type="caution">
    <text evidence="1">The sequence shown here is derived from an EMBL/GenBank/DDBJ whole genome shotgun (WGS) entry which is preliminary data.</text>
</comment>
<organism evidence="1 2">
    <name type="scientific">Brachionus plicatilis</name>
    <name type="common">Marine rotifer</name>
    <name type="synonym">Brachionus muelleri</name>
    <dbReference type="NCBI Taxonomy" id="10195"/>
    <lineage>
        <taxon>Eukaryota</taxon>
        <taxon>Metazoa</taxon>
        <taxon>Spiralia</taxon>
        <taxon>Gnathifera</taxon>
        <taxon>Rotifera</taxon>
        <taxon>Eurotatoria</taxon>
        <taxon>Monogononta</taxon>
        <taxon>Pseudotrocha</taxon>
        <taxon>Ploima</taxon>
        <taxon>Brachionidae</taxon>
        <taxon>Brachionus</taxon>
    </lineage>
</organism>
<keyword evidence="2" id="KW-1185">Reference proteome</keyword>
<gene>
    <name evidence="1" type="ORF">BpHYR1_043320</name>
</gene>
<dbReference type="EMBL" id="REGN01006095">
    <property type="protein sequence ID" value="RNA10909.1"/>
    <property type="molecule type" value="Genomic_DNA"/>
</dbReference>
<evidence type="ECO:0000313" key="1">
    <source>
        <dbReference type="EMBL" id="RNA10909.1"/>
    </source>
</evidence>
<accession>A0A3M7QHY8</accession>
<proteinExistence type="predicted"/>
<sequence>MINSKLKIFVISQDSFFNPRAILYLTSKSKGVDTTDLVRTTMFSKPIIVIKYGNISPPFRVGVRPKWEHMPIDMNREMMTWAKAANARPHFDLTNSIFLTEI</sequence>
<dbReference type="OrthoDB" id="8898401at2759"/>